<keyword evidence="2" id="KW-1133">Transmembrane helix</keyword>
<dbReference type="Proteomes" id="UP000007875">
    <property type="component" value="Unassembled WGS sequence"/>
</dbReference>
<evidence type="ECO:0000256" key="1">
    <source>
        <dbReference type="SAM" id="MobiDB-lite"/>
    </source>
</evidence>
<proteinExistence type="predicted"/>
<dbReference type="Ensembl" id="ENSCSAVT00000016741.1">
    <property type="protein sequence ID" value="ENSCSAVP00000016560.1"/>
    <property type="gene ID" value="ENSCSAVG00000009737.1"/>
</dbReference>
<organism evidence="3 4">
    <name type="scientific">Ciona savignyi</name>
    <name type="common">Pacific transparent sea squirt</name>
    <dbReference type="NCBI Taxonomy" id="51511"/>
    <lineage>
        <taxon>Eukaryota</taxon>
        <taxon>Metazoa</taxon>
        <taxon>Chordata</taxon>
        <taxon>Tunicata</taxon>
        <taxon>Ascidiacea</taxon>
        <taxon>Phlebobranchia</taxon>
        <taxon>Cionidae</taxon>
        <taxon>Ciona</taxon>
    </lineage>
</organism>
<name>H2ZG44_CIOSA</name>
<reference evidence="4" key="1">
    <citation type="submission" date="2003-08" db="EMBL/GenBank/DDBJ databases">
        <authorList>
            <person name="Birren B."/>
            <person name="Nusbaum C."/>
            <person name="Abebe A."/>
            <person name="Abouelleil A."/>
            <person name="Adekoya E."/>
            <person name="Ait-zahra M."/>
            <person name="Allen N."/>
            <person name="Allen T."/>
            <person name="An P."/>
            <person name="Anderson M."/>
            <person name="Anderson S."/>
            <person name="Arachchi H."/>
            <person name="Armbruster J."/>
            <person name="Bachantsang P."/>
            <person name="Baldwin J."/>
            <person name="Barry A."/>
            <person name="Bayul T."/>
            <person name="Blitshsteyn B."/>
            <person name="Bloom T."/>
            <person name="Blye J."/>
            <person name="Boguslavskiy L."/>
            <person name="Borowsky M."/>
            <person name="Boukhgalter B."/>
            <person name="Brunache A."/>
            <person name="Butler J."/>
            <person name="Calixte N."/>
            <person name="Calvo S."/>
            <person name="Camarata J."/>
            <person name="Campo K."/>
            <person name="Chang J."/>
            <person name="Cheshatsang Y."/>
            <person name="Citroen M."/>
            <person name="Collymore A."/>
            <person name="Considine T."/>
            <person name="Cook A."/>
            <person name="Cooke P."/>
            <person name="Corum B."/>
            <person name="Cuomo C."/>
            <person name="David R."/>
            <person name="Dawoe T."/>
            <person name="Degray S."/>
            <person name="Dodge S."/>
            <person name="Dooley K."/>
            <person name="Dorje P."/>
            <person name="Dorjee K."/>
            <person name="Dorris L."/>
            <person name="Duffey N."/>
            <person name="Dupes A."/>
            <person name="Elkins T."/>
            <person name="Engels R."/>
            <person name="Erickson J."/>
            <person name="Farina A."/>
            <person name="Faro S."/>
            <person name="Ferreira P."/>
            <person name="Fischer H."/>
            <person name="Fitzgerald M."/>
            <person name="Foley K."/>
            <person name="Gage D."/>
            <person name="Galagan J."/>
            <person name="Gearin G."/>
            <person name="Gnerre S."/>
            <person name="Gnirke A."/>
            <person name="Goyette A."/>
            <person name="Graham J."/>
            <person name="Grandbois E."/>
            <person name="Gyaltsen K."/>
            <person name="Hafez N."/>
            <person name="Hagopian D."/>
            <person name="Hagos B."/>
            <person name="Hall J."/>
            <person name="Hatcher B."/>
            <person name="Heller A."/>
            <person name="Higgins H."/>
            <person name="Honan T."/>
            <person name="Horn A."/>
            <person name="Houde N."/>
            <person name="Hughes L."/>
            <person name="Hulme W."/>
            <person name="Husby E."/>
            <person name="Iliev I."/>
            <person name="Jaffe D."/>
            <person name="Jones C."/>
            <person name="Kamal M."/>
            <person name="Kamat A."/>
            <person name="Kamvysselis M."/>
            <person name="Karlsson E."/>
            <person name="Kells C."/>
            <person name="Kieu A."/>
            <person name="Kisner P."/>
            <person name="Kodira C."/>
            <person name="Kulbokas E."/>
            <person name="Labutti K."/>
            <person name="Lama D."/>
            <person name="Landers T."/>
            <person name="Leger J."/>
            <person name="Levine S."/>
            <person name="Lewis D."/>
            <person name="Lewis T."/>
            <person name="Lindblad-toh K."/>
            <person name="Liu X."/>
            <person name="Lokyitsang T."/>
            <person name="Lokyitsang Y."/>
            <person name="Lucien O."/>
            <person name="Lui A."/>
            <person name="Ma L.J."/>
            <person name="Mabbitt R."/>
            <person name="Macdonald J."/>
            <person name="Maclean C."/>
            <person name="Major J."/>
            <person name="Manning J."/>
            <person name="Marabella R."/>
            <person name="Maru K."/>
            <person name="Matthews C."/>
            <person name="Mauceli E."/>
            <person name="Mccarthy M."/>
            <person name="Mcdonough S."/>
            <person name="Mcghee T."/>
            <person name="Meldrim J."/>
            <person name="Meneus L."/>
            <person name="Mesirov J."/>
            <person name="Mihalev A."/>
            <person name="Mihova T."/>
            <person name="Mikkelsen T."/>
            <person name="Mlenga V."/>
            <person name="Moru K."/>
            <person name="Mozes J."/>
            <person name="Mulrain L."/>
            <person name="Munson G."/>
            <person name="Naylor J."/>
            <person name="Newes C."/>
            <person name="Nguyen C."/>
            <person name="Nguyen N."/>
            <person name="Nguyen T."/>
            <person name="Nicol R."/>
            <person name="Nielsen C."/>
            <person name="Nizzari M."/>
            <person name="Norbu C."/>
            <person name="Norbu N."/>
            <person name="O'donnell P."/>
            <person name="Okoawo O."/>
            <person name="O'leary S."/>
            <person name="Omotosho B."/>
            <person name="O'neill K."/>
            <person name="Osman S."/>
            <person name="Parker S."/>
            <person name="Perrin D."/>
            <person name="Phunkhang P."/>
            <person name="Piqani B."/>
            <person name="Purcell S."/>
            <person name="Rachupka T."/>
            <person name="Ramasamy U."/>
            <person name="Rameau R."/>
            <person name="Ray V."/>
            <person name="Raymond C."/>
            <person name="Retta R."/>
            <person name="Richardson S."/>
            <person name="Rise C."/>
            <person name="Rodriguez J."/>
            <person name="Rogers J."/>
            <person name="Rogov P."/>
            <person name="Rutman M."/>
            <person name="Schupbach R."/>
            <person name="Seaman C."/>
            <person name="Settipalli S."/>
            <person name="Sharpe T."/>
            <person name="Sheridan J."/>
            <person name="Sherpa N."/>
            <person name="Shi J."/>
            <person name="Smirnov S."/>
            <person name="Smith C."/>
            <person name="Sougnez C."/>
            <person name="Spencer B."/>
            <person name="Stalker J."/>
            <person name="Stange-thomann N."/>
            <person name="Stavropoulos S."/>
            <person name="Stetson K."/>
            <person name="Stone C."/>
            <person name="Stone S."/>
            <person name="Stubbs M."/>
            <person name="Talamas J."/>
            <person name="Tchuinga P."/>
            <person name="Tenzing P."/>
            <person name="Tesfaye S."/>
            <person name="Theodore J."/>
            <person name="Thoulutsang Y."/>
            <person name="Topham K."/>
            <person name="Towey S."/>
            <person name="Tsamla T."/>
            <person name="Tsomo N."/>
            <person name="Vallee D."/>
            <person name="Vassiliev H."/>
            <person name="Venkataraman V."/>
            <person name="Vinson J."/>
            <person name="Vo A."/>
            <person name="Wade C."/>
            <person name="Wang S."/>
            <person name="Wangchuk T."/>
            <person name="Wangdi T."/>
            <person name="Whittaker C."/>
            <person name="Wilkinson J."/>
            <person name="Wu Y."/>
            <person name="Wyman D."/>
            <person name="Yadav S."/>
            <person name="Yang S."/>
            <person name="Yang X."/>
            <person name="Yeager S."/>
            <person name="Yee E."/>
            <person name="Young G."/>
            <person name="Zainoun J."/>
            <person name="Zembeck L."/>
            <person name="Zimmer A."/>
            <person name="Zody M."/>
            <person name="Lander E."/>
        </authorList>
    </citation>
    <scope>NUCLEOTIDE SEQUENCE [LARGE SCALE GENOMIC DNA]</scope>
</reference>
<keyword evidence="2" id="KW-0812">Transmembrane</keyword>
<feature type="transmembrane region" description="Helical" evidence="2">
    <location>
        <begin position="219"/>
        <end position="240"/>
    </location>
</feature>
<sequence>MFRKYSMAKAQQITGQENMQEAHAIEERLHKKMSVGQLRRISTKLGDNAISTAKLRRMSVQHRRLSKRSQTQQQPGVSGMSNQAALLSAELKNQEQDPDDYYSDEDDFYDDDEDDVGMDRLEEEGEEMLYWLIDGSLEDGVIEYLDNDERDFWKYMIQVYLHPIDENKDEKKKIQNDLRDLRNKMTGAYFLANALWLVLNFALQLTITDISISFWINGMLMSVNPVSFFFLLFFLVILLIQ</sequence>
<evidence type="ECO:0000313" key="4">
    <source>
        <dbReference type="Proteomes" id="UP000007875"/>
    </source>
</evidence>
<evidence type="ECO:0000313" key="3">
    <source>
        <dbReference type="Ensembl" id="ENSCSAVP00000016560.1"/>
    </source>
</evidence>
<feature type="compositionally biased region" description="Polar residues" evidence="1">
    <location>
        <begin position="68"/>
        <end position="85"/>
    </location>
</feature>
<dbReference type="AlphaFoldDB" id="H2ZG44"/>
<dbReference type="GeneTree" id="ENSGT00530000064569"/>
<keyword evidence="4" id="KW-1185">Reference proteome</keyword>
<reference evidence="3" key="3">
    <citation type="submission" date="2025-09" db="UniProtKB">
        <authorList>
            <consortium name="Ensembl"/>
        </authorList>
    </citation>
    <scope>IDENTIFICATION</scope>
</reference>
<evidence type="ECO:0000256" key="2">
    <source>
        <dbReference type="SAM" id="Phobius"/>
    </source>
</evidence>
<protein>
    <submittedName>
        <fullName evidence="3">Uncharacterized protein</fullName>
    </submittedName>
</protein>
<feature type="region of interest" description="Disordered" evidence="1">
    <location>
        <begin position="61"/>
        <end position="115"/>
    </location>
</feature>
<feature type="transmembrane region" description="Helical" evidence="2">
    <location>
        <begin position="188"/>
        <end position="207"/>
    </location>
</feature>
<keyword evidence="2" id="KW-0472">Membrane</keyword>
<feature type="compositionally biased region" description="Acidic residues" evidence="1">
    <location>
        <begin position="96"/>
        <end position="115"/>
    </location>
</feature>
<reference evidence="3" key="2">
    <citation type="submission" date="2025-08" db="UniProtKB">
        <authorList>
            <consortium name="Ensembl"/>
        </authorList>
    </citation>
    <scope>IDENTIFICATION</scope>
</reference>
<accession>H2ZG44</accession>
<dbReference type="HOGENOM" id="CLU_1153913_0_0_1"/>